<evidence type="ECO:0000313" key="9">
    <source>
        <dbReference type="EMBL" id="BCJ94708.1"/>
    </source>
</evidence>
<evidence type="ECO:0000256" key="2">
    <source>
        <dbReference type="ARBA" id="ARBA00010110"/>
    </source>
</evidence>
<comment type="similarity">
    <text evidence="2 8">Belongs to the arsenical resistance-3 (ACR3) (TC 2.A.59) family.</text>
</comment>
<dbReference type="RefSeq" id="WP_184089374.1">
    <property type="nucleotide sequence ID" value="NZ_AP023367.1"/>
</dbReference>
<dbReference type="PANTHER" id="PTHR43057">
    <property type="entry name" value="ARSENITE EFFLUX TRANSPORTER"/>
    <property type="match status" value="1"/>
</dbReference>
<name>A0A6S6R6T3_9FIRM</name>
<dbReference type="InterPro" id="IPR002657">
    <property type="entry name" value="BilAc:Na_symport/Acr3"/>
</dbReference>
<gene>
    <name evidence="9" type="ORF">acsn021_22770</name>
</gene>
<evidence type="ECO:0000256" key="4">
    <source>
        <dbReference type="ARBA" id="ARBA00022475"/>
    </source>
</evidence>
<keyword evidence="7 8" id="KW-0472">Membrane</keyword>
<proteinExistence type="inferred from homology"/>
<evidence type="ECO:0000256" key="3">
    <source>
        <dbReference type="ARBA" id="ARBA00022448"/>
    </source>
</evidence>
<dbReference type="PANTHER" id="PTHR43057:SF1">
    <property type="entry name" value="ARSENICAL-RESISTANCE PROTEIN 3"/>
    <property type="match status" value="1"/>
</dbReference>
<keyword evidence="3 8" id="KW-0813">Transport</keyword>
<evidence type="ECO:0000313" key="10">
    <source>
        <dbReference type="Proteomes" id="UP000515561"/>
    </source>
</evidence>
<organism evidence="9 10">
    <name type="scientific">Anaerocolumna cellulosilytica</name>
    <dbReference type="NCBI Taxonomy" id="433286"/>
    <lineage>
        <taxon>Bacteria</taxon>
        <taxon>Bacillati</taxon>
        <taxon>Bacillota</taxon>
        <taxon>Clostridia</taxon>
        <taxon>Lachnospirales</taxon>
        <taxon>Lachnospiraceae</taxon>
        <taxon>Anaerocolumna</taxon>
    </lineage>
</organism>
<dbReference type="EMBL" id="AP023367">
    <property type="protein sequence ID" value="BCJ94708.1"/>
    <property type="molecule type" value="Genomic_DNA"/>
</dbReference>
<dbReference type="Pfam" id="PF01758">
    <property type="entry name" value="SBF"/>
    <property type="match status" value="1"/>
</dbReference>
<dbReference type="GO" id="GO:0015297">
    <property type="term" value="F:antiporter activity"/>
    <property type="evidence" value="ECO:0007669"/>
    <property type="project" value="UniProtKB-UniRule"/>
</dbReference>
<dbReference type="Gene3D" id="1.20.1530.20">
    <property type="match status" value="1"/>
</dbReference>
<keyword evidence="4 8" id="KW-1003">Cell membrane</keyword>
<evidence type="ECO:0000256" key="1">
    <source>
        <dbReference type="ARBA" id="ARBA00004651"/>
    </source>
</evidence>
<reference evidence="9 10" key="1">
    <citation type="journal article" date="2016" name="Int. J. Syst. Evol. Microbiol.">
        <title>Descriptions of Anaerotaenia torta gen. nov., sp. nov. and Anaerocolumna cellulosilytica gen. nov., sp. nov. isolated from a methanogenic reactor of cattle waste.</title>
        <authorList>
            <person name="Uek A."/>
            <person name="Ohtaki Y."/>
            <person name="Kaku N."/>
            <person name="Ueki K."/>
        </authorList>
    </citation>
    <scope>NUCLEOTIDE SEQUENCE [LARGE SCALE GENOMIC DNA]</scope>
    <source>
        <strain evidence="9 10">SN021</strain>
    </source>
</reference>
<dbReference type="GO" id="GO:0015104">
    <property type="term" value="F:antimonite transmembrane transporter activity"/>
    <property type="evidence" value="ECO:0007669"/>
    <property type="project" value="TreeGrafter"/>
</dbReference>
<evidence type="ECO:0000256" key="6">
    <source>
        <dbReference type="ARBA" id="ARBA00022989"/>
    </source>
</evidence>
<dbReference type="InterPro" id="IPR038770">
    <property type="entry name" value="Na+/solute_symporter_sf"/>
</dbReference>
<dbReference type="PIRSF" id="PIRSF005508">
    <property type="entry name" value="Acr3"/>
    <property type="match status" value="1"/>
</dbReference>
<dbReference type="GO" id="GO:0005886">
    <property type="term" value="C:plasma membrane"/>
    <property type="evidence" value="ECO:0007669"/>
    <property type="project" value="UniProtKB-SubCell"/>
</dbReference>
<dbReference type="NCBIfam" id="TIGR00832">
    <property type="entry name" value="acr3"/>
    <property type="match status" value="1"/>
</dbReference>
<protein>
    <submittedName>
        <fullName evidence="9">Arsenical-resistance protein</fullName>
    </submittedName>
</protein>
<dbReference type="InterPro" id="IPR004706">
    <property type="entry name" value="Arsenical-R_Acr3"/>
</dbReference>
<accession>A0A6S6R6T3</accession>
<keyword evidence="6 8" id="KW-1133">Transmembrane helix</keyword>
<evidence type="ECO:0000256" key="8">
    <source>
        <dbReference type="PIRNR" id="PIRNR005508"/>
    </source>
</evidence>
<dbReference type="AlphaFoldDB" id="A0A6S6R6T3"/>
<dbReference type="KEGG" id="acel:acsn021_22770"/>
<keyword evidence="5 8" id="KW-0812">Transmembrane</keyword>
<sequence>MKKEKAQDIGFFEKYLSIWVLLCMVSGILIGRFLPGIPEILSKMQFAGQNIPIAVLIWIMIYPMMIKIDFQSLKNVGKHPLGIVISSGSSWLIKPFLMFGLASLFFLVIFKALIPAGLAQDFVTGAVLLGTAPCTAMVFVWSNLTKGDPAHTLVQVSINDLLILILFVPIVRFLLGVNNVQIPWDTLIFSIVLFVVVPLIGGFLTRAFMIKNKGLEYLNEKFVTKFDGITTLGLLLTLIIIFTFQGDIILAQPLFVLLIAVPLILQNVISATFTYQICKWTKQPHNIAAPAALIAASDFFELSVAVAIAIFGPTSPVVLACTVGVLTEVPVMLLLVKFVNKTKHWFPQPIQIIDKKKEY</sequence>
<dbReference type="Proteomes" id="UP000515561">
    <property type="component" value="Chromosome"/>
</dbReference>
<keyword evidence="10" id="KW-1185">Reference proteome</keyword>
<evidence type="ECO:0000256" key="5">
    <source>
        <dbReference type="ARBA" id="ARBA00022692"/>
    </source>
</evidence>
<comment type="subcellular location">
    <subcellularLocation>
        <location evidence="1 8">Cell membrane</location>
        <topology evidence="1 8">Multi-pass membrane protein</topology>
    </subcellularLocation>
</comment>
<evidence type="ECO:0000256" key="7">
    <source>
        <dbReference type="ARBA" id="ARBA00023136"/>
    </source>
</evidence>
<dbReference type="GO" id="GO:0015105">
    <property type="term" value="F:arsenite transmembrane transporter activity"/>
    <property type="evidence" value="ECO:0007669"/>
    <property type="project" value="TreeGrafter"/>
</dbReference>